<protein>
    <submittedName>
        <fullName evidence="2">Uncharacterized protein</fullName>
    </submittedName>
</protein>
<dbReference type="AlphaFoldDB" id="A0A8S2D6M0"/>
<evidence type="ECO:0000313" key="2">
    <source>
        <dbReference type="EMBL" id="CAF0850415.1"/>
    </source>
</evidence>
<keyword evidence="1" id="KW-0812">Transmembrane</keyword>
<dbReference type="Proteomes" id="UP000682733">
    <property type="component" value="Unassembled WGS sequence"/>
</dbReference>
<organism evidence="2 5">
    <name type="scientific">Didymodactylos carnosus</name>
    <dbReference type="NCBI Taxonomy" id="1234261"/>
    <lineage>
        <taxon>Eukaryota</taxon>
        <taxon>Metazoa</taxon>
        <taxon>Spiralia</taxon>
        <taxon>Gnathifera</taxon>
        <taxon>Rotifera</taxon>
        <taxon>Eurotatoria</taxon>
        <taxon>Bdelloidea</taxon>
        <taxon>Philodinida</taxon>
        <taxon>Philodinidae</taxon>
        <taxon>Didymodactylos</taxon>
    </lineage>
</organism>
<evidence type="ECO:0000256" key="1">
    <source>
        <dbReference type="SAM" id="Phobius"/>
    </source>
</evidence>
<keyword evidence="1" id="KW-1133">Transmembrane helix</keyword>
<comment type="caution">
    <text evidence="2">The sequence shown here is derived from an EMBL/GenBank/DDBJ whole genome shotgun (WGS) entry which is preliminary data.</text>
</comment>
<dbReference type="Proteomes" id="UP000677228">
    <property type="component" value="Unassembled WGS sequence"/>
</dbReference>
<evidence type="ECO:0000313" key="4">
    <source>
        <dbReference type="EMBL" id="CAF3684056.1"/>
    </source>
</evidence>
<keyword evidence="1" id="KW-0472">Membrane</keyword>
<reference evidence="2" key="1">
    <citation type="submission" date="2021-02" db="EMBL/GenBank/DDBJ databases">
        <authorList>
            <person name="Nowell W R."/>
        </authorList>
    </citation>
    <scope>NUCLEOTIDE SEQUENCE</scope>
</reference>
<proteinExistence type="predicted"/>
<accession>A0A8S2D6M0</accession>
<sequence>MTTDDSNKGSPVTVGFICCGDCTEILCPEACVKAIAIRSTLDGPGIVILMTTAATVIVSLISCVPAGK</sequence>
<dbReference type="EMBL" id="CAJOBA010002223">
    <property type="protein sequence ID" value="CAF3635648.1"/>
    <property type="molecule type" value="Genomic_DNA"/>
</dbReference>
<dbReference type="Proteomes" id="UP000681722">
    <property type="component" value="Unassembled WGS sequence"/>
</dbReference>
<evidence type="ECO:0000313" key="3">
    <source>
        <dbReference type="EMBL" id="CAF3635648.1"/>
    </source>
</evidence>
<dbReference type="EMBL" id="CAJOBC010001535">
    <property type="protein sequence ID" value="CAF3684056.1"/>
    <property type="molecule type" value="Genomic_DNA"/>
</dbReference>
<dbReference type="EMBL" id="CAJNOK010002223">
    <property type="protein sequence ID" value="CAF0850415.1"/>
    <property type="molecule type" value="Genomic_DNA"/>
</dbReference>
<feature type="transmembrane region" description="Helical" evidence="1">
    <location>
        <begin position="46"/>
        <end position="67"/>
    </location>
</feature>
<name>A0A8S2D6M0_9BILA</name>
<gene>
    <name evidence="2" type="ORF">OVA965_LOCUS7113</name>
    <name evidence="4" type="ORF">SRO942_LOCUS8672</name>
    <name evidence="3" type="ORF">TMI583_LOCUS7109</name>
</gene>
<evidence type="ECO:0000313" key="5">
    <source>
        <dbReference type="Proteomes" id="UP000677228"/>
    </source>
</evidence>